<dbReference type="GO" id="GO:0016020">
    <property type="term" value="C:membrane"/>
    <property type="evidence" value="ECO:0007669"/>
    <property type="project" value="InterPro"/>
</dbReference>
<dbReference type="Pfam" id="PF01392">
    <property type="entry name" value="Fz"/>
    <property type="match status" value="2"/>
</dbReference>
<dbReference type="GO" id="GO:0017147">
    <property type="term" value="F:Wnt-protein binding"/>
    <property type="evidence" value="ECO:0007669"/>
    <property type="project" value="TreeGrafter"/>
</dbReference>
<accession>A0AAD9KH15</accession>
<feature type="domain" description="SRCR" evidence="8">
    <location>
        <begin position="86"/>
        <end position="187"/>
    </location>
</feature>
<sequence>MQLVSVQLLFFQVLFVQLLFFQLLFAQLLVFQVTSTGSVSLAVRRVTRAGWSCTTTASGAPSVTTSSTTKTPPSSAARWDSVVAPVRLAGGTTRQEGRVEVRYNGKWGTICEDGFDGNDAKVVCRSLGYSADDAVVTGSTYGTGTGPIWLTSLLCEGEEDEVTDCRHGNWGVTSSCKHSQDVSISCGKPYYGSCEDIDVATCSSRMPYSQTIMPNSEGQYEQTEVTSMFHNAHFDDIINGCQADTMHFLCSFYLPKCHQSPDGTTTVLRPCRELCERARAGCGPILQTSGQTWQDAWDCSVLPLASQTNNGCFDPAITAPCEPITLPMCLHDDVTWNETRMPNLLGQESQTSDALQLSQAWTAQLSLGCHGDLRVFLCSMYVPRCMADGKALH</sequence>
<organism evidence="9 10">
    <name type="scientific">Ridgeia piscesae</name>
    <name type="common">Tubeworm</name>
    <dbReference type="NCBI Taxonomy" id="27915"/>
    <lineage>
        <taxon>Eukaryota</taxon>
        <taxon>Metazoa</taxon>
        <taxon>Spiralia</taxon>
        <taxon>Lophotrochozoa</taxon>
        <taxon>Annelida</taxon>
        <taxon>Polychaeta</taxon>
        <taxon>Sedentaria</taxon>
        <taxon>Canalipalpata</taxon>
        <taxon>Sabellida</taxon>
        <taxon>Siboglinidae</taxon>
        <taxon>Ridgeia</taxon>
    </lineage>
</organism>
<dbReference type="PROSITE" id="PS50287">
    <property type="entry name" value="SRCR_2"/>
    <property type="match status" value="1"/>
</dbReference>
<evidence type="ECO:0000256" key="1">
    <source>
        <dbReference type="ARBA" id="ARBA00022473"/>
    </source>
</evidence>
<feature type="disulfide bond" evidence="5">
    <location>
        <begin position="155"/>
        <end position="165"/>
    </location>
</feature>
<dbReference type="FunFam" id="3.10.250.10:FF:000001">
    <property type="entry name" value="Lysyl oxidase 4 isoform X1"/>
    <property type="match status" value="1"/>
</dbReference>
<dbReference type="Pfam" id="PF00530">
    <property type="entry name" value="SRCR"/>
    <property type="match status" value="1"/>
</dbReference>
<evidence type="ECO:0000259" key="7">
    <source>
        <dbReference type="PROSITE" id="PS50038"/>
    </source>
</evidence>
<dbReference type="AlphaFoldDB" id="A0AAD9KH15"/>
<feature type="region of interest" description="Disordered" evidence="6">
    <location>
        <begin position="55"/>
        <end position="75"/>
    </location>
</feature>
<feature type="compositionally biased region" description="Low complexity" evidence="6">
    <location>
        <begin position="60"/>
        <end position="75"/>
    </location>
</feature>
<evidence type="ECO:0000256" key="4">
    <source>
        <dbReference type="PROSITE-ProRule" id="PRU00090"/>
    </source>
</evidence>
<feature type="domain" description="FZ" evidence="7">
    <location>
        <begin position="189"/>
        <end position="315"/>
    </location>
</feature>
<evidence type="ECO:0000256" key="5">
    <source>
        <dbReference type="PROSITE-ProRule" id="PRU00196"/>
    </source>
</evidence>
<dbReference type="InterPro" id="IPR015526">
    <property type="entry name" value="Frizzled/SFRP"/>
</dbReference>
<dbReference type="GO" id="GO:0060070">
    <property type="term" value="P:canonical Wnt signaling pathway"/>
    <property type="evidence" value="ECO:0007669"/>
    <property type="project" value="TreeGrafter"/>
</dbReference>
<evidence type="ECO:0000313" key="9">
    <source>
        <dbReference type="EMBL" id="KAK2171424.1"/>
    </source>
</evidence>
<keyword evidence="10" id="KW-1185">Reference proteome</keyword>
<dbReference type="SMART" id="SM00063">
    <property type="entry name" value="FRI"/>
    <property type="match status" value="2"/>
</dbReference>
<dbReference type="CDD" id="cd07066">
    <property type="entry name" value="CRD_FZ"/>
    <property type="match status" value="1"/>
</dbReference>
<comment type="caution">
    <text evidence="9">The sequence shown here is derived from an EMBL/GenBank/DDBJ whole genome shotgun (WGS) entry which is preliminary data.</text>
</comment>
<feature type="domain" description="FZ" evidence="7">
    <location>
        <begin position="316"/>
        <end position="393"/>
    </location>
</feature>
<dbReference type="PROSITE" id="PS50038">
    <property type="entry name" value="FZ"/>
    <property type="match status" value="2"/>
</dbReference>
<dbReference type="InterPro" id="IPR020067">
    <property type="entry name" value="Frizzled_dom"/>
</dbReference>
<protein>
    <recommendedName>
        <fullName evidence="11">SRCR domain-containing protein</fullName>
    </recommendedName>
</protein>
<evidence type="ECO:0000256" key="3">
    <source>
        <dbReference type="ARBA" id="ARBA00023157"/>
    </source>
</evidence>
<dbReference type="SUPFAM" id="SSF56487">
    <property type="entry name" value="SRCR-like"/>
    <property type="match status" value="1"/>
</dbReference>
<keyword evidence="3 5" id="KW-1015">Disulfide bond</keyword>
<dbReference type="EMBL" id="JAODUO010001067">
    <property type="protein sequence ID" value="KAK2171424.1"/>
    <property type="molecule type" value="Genomic_DNA"/>
</dbReference>
<dbReference type="Proteomes" id="UP001209878">
    <property type="component" value="Unassembled WGS sequence"/>
</dbReference>
<dbReference type="SUPFAM" id="SSF63501">
    <property type="entry name" value="Frizzled cysteine-rich domain"/>
    <property type="match status" value="2"/>
</dbReference>
<dbReference type="SMART" id="SM00202">
    <property type="entry name" value="SR"/>
    <property type="match status" value="1"/>
</dbReference>
<dbReference type="PRINTS" id="PR00258">
    <property type="entry name" value="SPERACTRCPTR"/>
</dbReference>
<evidence type="ECO:0000256" key="2">
    <source>
        <dbReference type="ARBA" id="ARBA00022729"/>
    </source>
</evidence>
<gene>
    <name evidence="9" type="ORF">NP493_1069g00002</name>
</gene>
<dbReference type="PROSITE" id="PS00420">
    <property type="entry name" value="SRCR_1"/>
    <property type="match status" value="1"/>
</dbReference>
<dbReference type="PANTHER" id="PTHR11309">
    <property type="entry name" value="FRIZZLED"/>
    <property type="match status" value="1"/>
</dbReference>
<dbReference type="InterPro" id="IPR036772">
    <property type="entry name" value="SRCR-like_dom_sf"/>
</dbReference>
<name>A0AAD9KH15_RIDPI</name>
<feature type="disulfide bond" evidence="4">
    <location>
        <begin position="271"/>
        <end position="312"/>
    </location>
</feature>
<feature type="disulfide bond" evidence="4">
    <location>
        <begin position="275"/>
        <end position="299"/>
    </location>
</feature>
<dbReference type="GO" id="GO:0005615">
    <property type="term" value="C:extracellular space"/>
    <property type="evidence" value="ECO:0007669"/>
    <property type="project" value="TreeGrafter"/>
</dbReference>
<evidence type="ECO:0000256" key="6">
    <source>
        <dbReference type="SAM" id="MobiDB-lite"/>
    </source>
</evidence>
<proteinExistence type="predicted"/>
<evidence type="ECO:0000313" key="10">
    <source>
        <dbReference type="Proteomes" id="UP001209878"/>
    </source>
</evidence>
<comment type="caution">
    <text evidence="5">Lacks conserved residue(s) required for the propagation of feature annotation.</text>
</comment>
<dbReference type="Gene3D" id="3.10.250.10">
    <property type="entry name" value="SRCR-like domain"/>
    <property type="match status" value="1"/>
</dbReference>
<evidence type="ECO:0000259" key="8">
    <source>
        <dbReference type="PROSITE" id="PS50287"/>
    </source>
</evidence>
<dbReference type="InterPro" id="IPR036790">
    <property type="entry name" value="Frizzled_dom_sf"/>
</dbReference>
<dbReference type="Gene3D" id="1.10.2000.10">
    <property type="entry name" value="Frizzled cysteine-rich domain"/>
    <property type="match status" value="2"/>
</dbReference>
<keyword evidence="1" id="KW-0217">Developmental protein</keyword>
<dbReference type="InterPro" id="IPR001190">
    <property type="entry name" value="SRCR"/>
</dbReference>
<evidence type="ECO:0008006" key="11">
    <source>
        <dbReference type="Google" id="ProtNLM"/>
    </source>
</evidence>
<dbReference type="GO" id="GO:0035567">
    <property type="term" value="P:non-canonical Wnt signaling pathway"/>
    <property type="evidence" value="ECO:0007669"/>
    <property type="project" value="TreeGrafter"/>
</dbReference>
<reference evidence="9" key="1">
    <citation type="journal article" date="2023" name="Mol. Biol. Evol.">
        <title>Third-Generation Sequencing Reveals the Adaptive Role of the Epigenome in Three Deep-Sea Polychaetes.</title>
        <authorList>
            <person name="Perez M."/>
            <person name="Aroh O."/>
            <person name="Sun Y."/>
            <person name="Lan Y."/>
            <person name="Juniper S.K."/>
            <person name="Young C.R."/>
            <person name="Angers B."/>
            <person name="Qian P.Y."/>
        </authorList>
    </citation>
    <scope>NUCLEOTIDE SEQUENCE</scope>
    <source>
        <strain evidence="9">R07B-5</strain>
    </source>
</reference>
<keyword evidence="2" id="KW-0732">Signal</keyword>